<dbReference type="PANTHER" id="PTHR34853:SF1">
    <property type="entry name" value="LIPASE 5"/>
    <property type="match status" value="1"/>
</dbReference>
<reference evidence="2" key="2">
    <citation type="submission" date="2016-04" db="EMBL/GenBank/DDBJ databases">
        <title>Complete Genome and Plasmid Sequences for Rhodococcus fascians D188 and Draft Sequences for Rhodococcus spp. Isolates PBTS 1 and PBTS 2.</title>
        <authorList>
            <person name="Stamer R."/>
            <person name="Vereecke D."/>
            <person name="Zhang Y."/>
            <person name="Schilkey F."/>
            <person name="Devitt N."/>
            <person name="Randall J."/>
        </authorList>
    </citation>
    <scope>NUCLEOTIDE SEQUENCE [LARGE SCALE GENOMIC DNA]</scope>
    <source>
        <strain evidence="2">PBTS2</strain>
    </source>
</reference>
<dbReference type="PIRSF" id="PIRSF029171">
    <property type="entry name" value="Esterase_LipA"/>
    <property type="match status" value="1"/>
</dbReference>
<dbReference type="Gene3D" id="3.40.50.1820">
    <property type="entry name" value="alpha/beta hydrolase"/>
    <property type="match status" value="1"/>
</dbReference>
<dbReference type="Pfam" id="PF03583">
    <property type="entry name" value="LIP"/>
    <property type="match status" value="1"/>
</dbReference>
<name>A0A143QKM0_RHOFA</name>
<dbReference type="GO" id="GO:0004806">
    <property type="term" value="F:triacylglycerol lipase activity"/>
    <property type="evidence" value="ECO:0007669"/>
    <property type="project" value="InterPro"/>
</dbReference>
<dbReference type="EMBL" id="CP015220">
    <property type="protein sequence ID" value="AMY23336.1"/>
    <property type="molecule type" value="Genomic_DNA"/>
</dbReference>
<evidence type="ECO:0000313" key="2">
    <source>
        <dbReference type="Proteomes" id="UP000076038"/>
    </source>
</evidence>
<dbReference type="PANTHER" id="PTHR34853">
    <property type="match status" value="1"/>
</dbReference>
<dbReference type="InterPro" id="IPR029058">
    <property type="entry name" value="AB_hydrolase_fold"/>
</dbReference>
<reference evidence="1 2" key="1">
    <citation type="journal article" date="2016" name="Genome Announc.">
        <title>Complete Genome and Plasmid Sequences for Rhodococcus fascians D188 and Draft Sequences for Rhodococcus Isolates PBTS 1 and PBTS 2.</title>
        <authorList>
            <person name="Stamler R.A."/>
            <person name="Vereecke D."/>
            <person name="Zhang Y."/>
            <person name="Schilkey F."/>
            <person name="Devitt N."/>
            <person name="Randall J.J."/>
        </authorList>
    </citation>
    <scope>NUCLEOTIDE SEQUENCE [LARGE SCALE GENOMIC DNA]</scope>
    <source>
        <strain evidence="1 2">PBTS2</strain>
    </source>
</reference>
<dbReference type="Proteomes" id="UP000076038">
    <property type="component" value="Chromosome"/>
</dbReference>
<gene>
    <name evidence="1" type="ORF">A3Q41_02034</name>
</gene>
<dbReference type="AlphaFoldDB" id="A0A143QKM0"/>
<accession>A0A143QKM0</accession>
<dbReference type="KEGG" id="rhs:A3Q41_02034"/>
<dbReference type="OrthoDB" id="9798122at2"/>
<keyword evidence="2" id="KW-1185">Reference proteome</keyword>
<protein>
    <recommendedName>
        <fullName evidence="3">Lipase</fullName>
    </recommendedName>
</protein>
<sequence length="405" mass="41802">MPASIALSSRRVFAATCGLTLLTAVGCSSSPTVPESPAPATTSAAQSGYELTGTAGTLLESEDFGSRSARLTATGATVYRFVYESTSGIDDSATAVSGVAAVPPGTPPAGGWPIVVYGHGTTGVQADCGPSLYPDLLGLDSTVEAFTELGYVTVLPDYQGLGSGDGTHPYLEPRTAGHNMIDAARAVHNALPETSARWAAVGLSQGGQAAWAANELNSSYGQGLELIASVSLSPPTDLAPLARAASDGTLTTPQKGLLPYLLYGAQQVDPTLDPRDYSGTVAQTNAELLLACQGTNTATKERAVSEMAPTEFAPRSPKAEQKLFDLIGRYTLPQVRTTVPMFVAYGARDDIVLPQWTADAVRAACALGDRVVAQEQPEQGHNVSDDSATQFLAAEFAGASVPSTC</sequence>
<dbReference type="GO" id="GO:0016042">
    <property type="term" value="P:lipid catabolic process"/>
    <property type="evidence" value="ECO:0007669"/>
    <property type="project" value="InterPro"/>
</dbReference>
<evidence type="ECO:0008006" key="3">
    <source>
        <dbReference type="Google" id="ProtNLM"/>
    </source>
</evidence>
<dbReference type="PATRIC" id="fig|1653479.3.peg.2056"/>
<dbReference type="RefSeq" id="WP_063216470.1">
    <property type="nucleotide sequence ID" value="NZ_CP015220.1"/>
</dbReference>
<dbReference type="InterPro" id="IPR005152">
    <property type="entry name" value="Lipase_secreted"/>
</dbReference>
<organism evidence="1 2">
    <name type="scientific">Rhodococcoides fascians</name>
    <name type="common">Rhodococcus fascians</name>
    <dbReference type="NCBI Taxonomy" id="1828"/>
    <lineage>
        <taxon>Bacteria</taxon>
        <taxon>Bacillati</taxon>
        <taxon>Actinomycetota</taxon>
        <taxon>Actinomycetes</taxon>
        <taxon>Mycobacteriales</taxon>
        <taxon>Nocardiaceae</taxon>
        <taxon>Rhodococcoides</taxon>
    </lineage>
</organism>
<proteinExistence type="predicted"/>
<evidence type="ECO:0000313" key="1">
    <source>
        <dbReference type="EMBL" id="AMY23336.1"/>
    </source>
</evidence>
<dbReference type="SUPFAM" id="SSF53474">
    <property type="entry name" value="alpha/beta-Hydrolases"/>
    <property type="match status" value="1"/>
</dbReference>